<dbReference type="Proteomes" id="UP001283341">
    <property type="component" value="Unassembled WGS sequence"/>
</dbReference>
<accession>A0AAE0HZ30</accession>
<comment type="caution">
    <text evidence="2">The sequence shown here is derived from an EMBL/GenBank/DDBJ whole genome shotgun (WGS) entry which is preliminary data.</text>
</comment>
<feature type="transmembrane region" description="Helical" evidence="1">
    <location>
        <begin position="93"/>
        <end position="113"/>
    </location>
</feature>
<feature type="transmembrane region" description="Helical" evidence="1">
    <location>
        <begin position="67"/>
        <end position="87"/>
    </location>
</feature>
<evidence type="ECO:0000313" key="3">
    <source>
        <dbReference type="Proteomes" id="UP001283341"/>
    </source>
</evidence>
<keyword evidence="1" id="KW-1133">Transmembrane helix</keyword>
<dbReference type="AlphaFoldDB" id="A0AAE0HZ30"/>
<proteinExistence type="predicted"/>
<name>A0AAE0HZ30_9PEZI</name>
<dbReference type="EMBL" id="JAUEDM010000006">
    <property type="protein sequence ID" value="KAK3315461.1"/>
    <property type="molecule type" value="Genomic_DNA"/>
</dbReference>
<evidence type="ECO:0008006" key="4">
    <source>
        <dbReference type="Google" id="ProtNLM"/>
    </source>
</evidence>
<protein>
    <recommendedName>
        <fullName evidence="4">Transmembrane protein</fullName>
    </recommendedName>
</protein>
<keyword evidence="1" id="KW-0472">Membrane</keyword>
<keyword evidence="3" id="KW-1185">Reference proteome</keyword>
<evidence type="ECO:0000256" key="1">
    <source>
        <dbReference type="SAM" id="Phobius"/>
    </source>
</evidence>
<gene>
    <name evidence="2" type="ORF">B0H66DRAFT_344975</name>
</gene>
<organism evidence="2 3">
    <name type="scientific">Apodospora peruviana</name>
    <dbReference type="NCBI Taxonomy" id="516989"/>
    <lineage>
        <taxon>Eukaryota</taxon>
        <taxon>Fungi</taxon>
        <taxon>Dikarya</taxon>
        <taxon>Ascomycota</taxon>
        <taxon>Pezizomycotina</taxon>
        <taxon>Sordariomycetes</taxon>
        <taxon>Sordariomycetidae</taxon>
        <taxon>Sordariales</taxon>
        <taxon>Lasiosphaeriaceae</taxon>
        <taxon>Apodospora</taxon>
    </lineage>
</organism>
<evidence type="ECO:0000313" key="2">
    <source>
        <dbReference type="EMBL" id="KAK3315461.1"/>
    </source>
</evidence>
<keyword evidence="1" id="KW-0812">Transmembrane</keyword>
<reference evidence="2" key="1">
    <citation type="journal article" date="2023" name="Mol. Phylogenet. Evol.">
        <title>Genome-scale phylogeny and comparative genomics of the fungal order Sordariales.</title>
        <authorList>
            <person name="Hensen N."/>
            <person name="Bonometti L."/>
            <person name="Westerberg I."/>
            <person name="Brannstrom I.O."/>
            <person name="Guillou S."/>
            <person name="Cros-Aarteil S."/>
            <person name="Calhoun S."/>
            <person name="Haridas S."/>
            <person name="Kuo A."/>
            <person name="Mondo S."/>
            <person name="Pangilinan J."/>
            <person name="Riley R."/>
            <person name="LaButti K."/>
            <person name="Andreopoulos B."/>
            <person name="Lipzen A."/>
            <person name="Chen C."/>
            <person name="Yan M."/>
            <person name="Daum C."/>
            <person name="Ng V."/>
            <person name="Clum A."/>
            <person name="Steindorff A."/>
            <person name="Ohm R.A."/>
            <person name="Martin F."/>
            <person name="Silar P."/>
            <person name="Natvig D.O."/>
            <person name="Lalanne C."/>
            <person name="Gautier V."/>
            <person name="Ament-Velasquez S.L."/>
            <person name="Kruys A."/>
            <person name="Hutchinson M.I."/>
            <person name="Powell A.J."/>
            <person name="Barry K."/>
            <person name="Miller A.N."/>
            <person name="Grigoriev I.V."/>
            <person name="Debuchy R."/>
            <person name="Gladieux P."/>
            <person name="Hiltunen Thoren M."/>
            <person name="Johannesson H."/>
        </authorList>
    </citation>
    <scope>NUCLEOTIDE SEQUENCE</scope>
    <source>
        <strain evidence="2">CBS 118394</strain>
    </source>
</reference>
<reference evidence="2" key="2">
    <citation type="submission" date="2023-06" db="EMBL/GenBank/DDBJ databases">
        <authorList>
            <consortium name="Lawrence Berkeley National Laboratory"/>
            <person name="Haridas S."/>
            <person name="Hensen N."/>
            <person name="Bonometti L."/>
            <person name="Westerberg I."/>
            <person name="Brannstrom I.O."/>
            <person name="Guillou S."/>
            <person name="Cros-Aarteil S."/>
            <person name="Calhoun S."/>
            <person name="Kuo A."/>
            <person name="Mondo S."/>
            <person name="Pangilinan J."/>
            <person name="Riley R."/>
            <person name="Labutti K."/>
            <person name="Andreopoulos B."/>
            <person name="Lipzen A."/>
            <person name="Chen C."/>
            <person name="Yanf M."/>
            <person name="Daum C."/>
            <person name="Ng V."/>
            <person name="Clum A."/>
            <person name="Steindorff A."/>
            <person name="Ohm R."/>
            <person name="Martin F."/>
            <person name="Silar P."/>
            <person name="Natvig D."/>
            <person name="Lalanne C."/>
            <person name="Gautier V."/>
            <person name="Ament-Velasquez S.L."/>
            <person name="Kruys A."/>
            <person name="Hutchinson M.I."/>
            <person name="Powell A.J."/>
            <person name="Barry K."/>
            <person name="Miller A.N."/>
            <person name="Grigoriev I.V."/>
            <person name="Debuchy R."/>
            <person name="Gladieux P."/>
            <person name="Thoren M.H."/>
            <person name="Johannesson H."/>
        </authorList>
    </citation>
    <scope>NUCLEOTIDE SEQUENCE</scope>
    <source>
        <strain evidence="2">CBS 118394</strain>
    </source>
</reference>
<sequence>MVKQKGLINTQERKEKLLHSRGPRPSLYTVVFVRNTYTLLRFTWLHSRCRFLDPTLRYPNTGGCCSPCFWIIPCGCFLMDTVALFFFCLDGTTLAVLSILDTSLHFGCISFLLG</sequence>